<protein>
    <submittedName>
        <fullName evidence="3">Nucleoside recognition GATE domain-containing membrane protein YjiH</fullName>
    </submittedName>
</protein>
<keyword evidence="1" id="KW-1133">Transmembrane helix</keyword>
<dbReference type="OrthoDB" id="1633380at2"/>
<feature type="transmembrane region" description="Helical" evidence="1">
    <location>
        <begin position="134"/>
        <end position="165"/>
    </location>
</feature>
<accession>A0A1H8YWR6</accession>
<feature type="transmembrane region" description="Helical" evidence="1">
    <location>
        <begin position="240"/>
        <end position="261"/>
    </location>
</feature>
<dbReference type="EMBL" id="FOEN01000001">
    <property type="protein sequence ID" value="SEP56517.1"/>
    <property type="molecule type" value="Genomic_DNA"/>
</dbReference>
<evidence type="ECO:0000313" key="4">
    <source>
        <dbReference type="Proteomes" id="UP000198833"/>
    </source>
</evidence>
<feature type="transmembrane region" description="Helical" evidence="1">
    <location>
        <begin position="428"/>
        <end position="450"/>
    </location>
</feature>
<feature type="transmembrane region" description="Helical" evidence="1">
    <location>
        <begin position="367"/>
        <end position="389"/>
    </location>
</feature>
<dbReference type="Pfam" id="PF07670">
    <property type="entry name" value="Gate"/>
    <property type="match status" value="1"/>
</dbReference>
<keyword evidence="1" id="KW-0472">Membrane</keyword>
<dbReference type="RefSeq" id="WP_092569580.1">
    <property type="nucleotide sequence ID" value="NZ_CP149446.1"/>
</dbReference>
<feature type="transmembrane region" description="Helical" evidence="1">
    <location>
        <begin position="214"/>
        <end position="234"/>
    </location>
</feature>
<name>A0A1H8YWR6_9LACT</name>
<feature type="transmembrane region" description="Helical" evidence="1">
    <location>
        <begin position="96"/>
        <end position="114"/>
    </location>
</feature>
<keyword evidence="4" id="KW-1185">Reference proteome</keyword>
<gene>
    <name evidence="3" type="ORF">SAMN04488558_10151</name>
</gene>
<feature type="domain" description="Nucleoside transporter/FeoB GTPase Gate" evidence="2">
    <location>
        <begin position="138"/>
        <end position="232"/>
    </location>
</feature>
<dbReference type="AlphaFoldDB" id="A0A1H8YWR6"/>
<feature type="transmembrane region" description="Helical" evidence="1">
    <location>
        <begin position="12"/>
        <end position="31"/>
    </location>
</feature>
<keyword evidence="1" id="KW-0812">Transmembrane</keyword>
<dbReference type="Proteomes" id="UP000198833">
    <property type="component" value="Unassembled WGS sequence"/>
</dbReference>
<feature type="transmembrane region" description="Helical" evidence="1">
    <location>
        <begin position="396"/>
        <end position="416"/>
    </location>
</feature>
<feature type="transmembrane region" description="Helical" evidence="1">
    <location>
        <begin position="318"/>
        <end position="339"/>
    </location>
</feature>
<proteinExistence type="predicted"/>
<evidence type="ECO:0000313" key="3">
    <source>
        <dbReference type="EMBL" id="SEP56517.1"/>
    </source>
</evidence>
<evidence type="ECO:0000256" key="1">
    <source>
        <dbReference type="SAM" id="Phobius"/>
    </source>
</evidence>
<evidence type="ECO:0000259" key="2">
    <source>
        <dbReference type="Pfam" id="PF07670"/>
    </source>
</evidence>
<sequence>MNKEDYTNQDVFQFVIPSLVGILLLMTPFTYEGSTTVAVSVLSNWIYQGIDRVVPIPYLILCIITLSFLISIVGSQFKPKFLKEHPLLNEVGHISWFWMVVRAIGMLFAWLTAFKLGPEVIWSESTGGLILNDLIGGLFTIFLVAAFILPFLTEFGLLEFVGVYLTKIMRPLFDLPGRSAVDCVASWVGDGTIGVTLTSSQYEQGYYTEKEASIIATTFSAVSITFCLVVLQNVDLTDYFGFYYLTVVLSGICCALIIPHLPPLSRKSEQRLAHPEDLDGDVIPDGYSRSQWALRLAIRKAKKNGSVWAYFNRAIKTIVNLWLSVIPIIMAVGTMALILSENTEIFTWLGKPFLPLLQLLQVPEAQAASQTVIVGFADMVVPSIMAAEIQNPMTRFIIASLSVVQLIYLSETGAVILGSKLPVNLWEIFVIFIERTLISLPIIVLIANLIF</sequence>
<organism evidence="3 4">
    <name type="scientific">Ignavigranum ruoffiae</name>
    <dbReference type="NCBI Taxonomy" id="89093"/>
    <lineage>
        <taxon>Bacteria</taxon>
        <taxon>Bacillati</taxon>
        <taxon>Bacillota</taxon>
        <taxon>Bacilli</taxon>
        <taxon>Lactobacillales</taxon>
        <taxon>Aerococcaceae</taxon>
        <taxon>Ignavigranum</taxon>
    </lineage>
</organism>
<feature type="transmembrane region" description="Helical" evidence="1">
    <location>
        <begin position="56"/>
        <end position="75"/>
    </location>
</feature>
<dbReference type="InterPro" id="IPR011642">
    <property type="entry name" value="Gate_dom"/>
</dbReference>
<reference evidence="3 4" key="1">
    <citation type="submission" date="2016-10" db="EMBL/GenBank/DDBJ databases">
        <authorList>
            <person name="de Groot N.N."/>
        </authorList>
    </citation>
    <scope>NUCLEOTIDE SEQUENCE [LARGE SCALE GENOMIC DNA]</scope>
    <source>
        <strain evidence="3 4">DSM 15695</strain>
    </source>
</reference>